<dbReference type="PANTHER" id="PTHR21231">
    <property type="entry name" value="XPA-BINDING PROTEIN 1-RELATED"/>
    <property type="match status" value="1"/>
</dbReference>
<accession>A0A2R5GTI1</accession>
<dbReference type="FunCoup" id="A0A2R5GTI1">
    <property type="interactions" value="334"/>
</dbReference>
<comment type="caution">
    <text evidence="8">The sequence shown here is derived from an EMBL/GenBank/DDBJ whole genome shotgun (WGS) entry which is preliminary data.</text>
</comment>
<dbReference type="InterPro" id="IPR030228">
    <property type="entry name" value="Gpn3"/>
</dbReference>
<dbReference type="Gene3D" id="3.40.50.300">
    <property type="entry name" value="P-loop containing nucleotide triphosphate hydrolases"/>
    <property type="match status" value="1"/>
</dbReference>
<keyword evidence="4 6" id="KW-0378">Hydrolase</keyword>
<comment type="function">
    <text evidence="6">Small GTPase required for proper nuclear import of RNA polymerase II and III (RNAPII and RNAPIII). May act at an RNAP assembly step prior to nuclear import.</text>
</comment>
<name>A0A2R5GTI1_9STRA</name>
<evidence type="ECO:0000256" key="3">
    <source>
        <dbReference type="ARBA" id="ARBA00022741"/>
    </source>
</evidence>
<proteinExistence type="inferred from homology"/>
<evidence type="ECO:0000256" key="4">
    <source>
        <dbReference type="ARBA" id="ARBA00022801"/>
    </source>
</evidence>
<evidence type="ECO:0000256" key="1">
    <source>
        <dbReference type="ARBA" id="ARBA00005290"/>
    </source>
</evidence>
<evidence type="ECO:0000256" key="2">
    <source>
        <dbReference type="ARBA" id="ARBA00014587"/>
    </source>
</evidence>
<evidence type="ECO:0000256" key="6">
    <source>
        <dbReference type="RuleBase" id="RU365059"/>
    </source>
</evidence>
<dbReference type="SUPFAM" id="SSF52540">
    <property type="entry name" value="P-loop containing nucleoside triphosphate hydrolases"/>
    <property type="match status" value="1"/>
</dbReference>
<keyword evidence="5 6" id="KW-0342">GTP-binding</keyword>
<sequence>MGRYAQVVVGPAGSGKSTYCFAVQNYLGANATRLPALVVNLDPGQERTEEQEEKQPFDADVRDLISVSDVLEELDFGPNGALVFCMEHLVDNMEWLKGEIDAVGGSDDEYFIFDCPGQIELYTHIPVLRTLVERLQSWNFHVCVVHVIDALFIDDTSKFISGALLALTSMLNLQAAAVNVVTKCDLKKETLGGGRRRRPRAGVNTIGYHFDEATGTQGALARLKALEEEEERLKQLGQLDDGDFGNNDNDDDDAATSGDNADLAYAFGDEEGAAEKNGAGADEEEDDEFLNVDDPEYFNPGTHMLRAALEENTVAPKLRELSESICEVLDNYNLVNFIPLDITSESSFEYLMAHIDAATQYGEDLEPRDPGAEEQEEAEDSLQNDAKAAALNE</sequence>
<protein>
    <recommendedName>
        <fullName evidence="2 6">GPN-loop GTPase 3</fullName>
    </recommendedName>
</protein>
<dbReference type="EMBL" id="BEYU01000183">
    <property type="protein sequence ID" value="GBG34177.1"/>
    <property type="molecule type" value="Genomic_DNA"/>
</dbReference>
<dbReference type="GO" id="GO:0005525">
    <property type="term" value="F:GTP binding"/>
    <property type="evidence" value="ECO:0007669"/>
    <property type="project" value="UniProtKB-KW"/>
</dbReference>
<evidence type="ECO:0000313" key="9">
    <source>
        <dbReference type="Proteomes" id="UP000241890"/>
    </source>
</evidence>
<keyword evidence="3 6" id="KW-0547">Nucleotide-binding</keyword>
<dbReference type="OrthoDB" id="5839at2759"/>
<reference evidence="8 9" key="1">
    <citation type="submission" date="2017-12" db="EMBL/GenBank/DDBJ databases">
        <title>Sequencing, de novo assembly and annotation of complete genome of a new Thraustochytrid species, strain FCC1311.</title>
        <authorList>
            <person name="Sedici K."/>
            <person name="Godart F."/>
            <person name="Aiese Cigliano R."/>
            <person name="Sanseverino W."/>
            <person name="Barakat M."/>
            <person name="Ortet P."/>
            <person name="Marechal E."/>
            <person name="Cagnac O."/>
            <person name="Amato A."/>
        </authorList>
    </citation>
    <scope>NUCLEOTIDE SEQUENCE [LARGE SCALE GENOMIC DNA]</scope>
</reference>
<organism evidence="8 9">
    <name type="scientific">Hondaea fermentalgiana</name>
    <dbReference type="NCBI Taxonomy" id="2315210"/>
    <lineage>
        <taxon>Eukaryota</taxon>
        <taxon>Sar</taxon>
        <taxon>Stramenopiles</taxon>
        <taxon>Bigyra</taxon>
        <taxon>Labyrinthulomycetes</taxon>
        <taxon>Thraustochytrida</taxon>
        <taxon>Thraustochytriidae</taxon>
        <taxon>Hondaea</taxon>
    </lineage>
</organism>
<comment type="subunit">
    <text evidence="6">Binds to RNA polymerase II (RNAPII).</text>
</comment>
<dbReference type="InParanoid" id="A0A2R5GTI1"/>
<dbReference type="InterPro" id="IPR027417">
    <property type="entry name" value="P-loop_NTPase"/>
</dbReference>
<feature type="region of interest" description="Disordered" evidence="7">
    <location>
        <begin position="361"/>
        <end position="393"/>
    </location>
</feature>
<comment type="similarity">
    <text evidence="1 6">Belongs to the GPN-loop GTPase family.</text>
</comment>
<dbReference type="GO" id="GO:0003924">
    <property type="term" value="F:GTPase activity"/>
    <property type="evidence" value="ECO:0007669"/>
    <property type="project" value="TreeGrafter"/>
</dbReference>
<dbReference type="PANTHER" id="PTHR21231:SF7">
    <property type="entry name" value="GPN-LOOP GTPASE 3"/>
    <property type="match status" value="1"/>
</dbReference>
<dbReference type="Pfam" id="PF03029">
    <property type="entry name" value="ATP_bind_1"/>
    <property type="match status" value="1"/>
</dbReference>
<dbReference type="AlphaFoldDB" id="A0A2R5GTI1"/>
<feature type="region of interest" description="Disordered" evidence="7">
    <location>
        <begin position="236"/>
        <end position="260"/>
    </location>
</feature>
<feature type="compositionally biased region" description="Acidic residues" evidence="7">
    <location>
        <begin position="240"/>
        <end position="254"/>
    </location>
</feature>
<keyword evidence="9" id="KW-1185">Reference proteome</keyword>
<evidence type="ECO:0000256" key="5">
    <source>
        <dbReference type="ARBA" id="ARBA00023134"/>
    </source>
</evidence>
<dbReference type="InterPro" id="IPR004130">
    <property type="entry name" value="Gpn"/>
</dbReference>
<evidence type="ECO:0000256" key="7">
    <source>
        <dbReference type="SAM" id="MobiDB-lite"/>
    </source>
</evidence>
<gene>
    <name evidence="8" type="ORF">FCC1311_104012</name>
</gene>
<feature type="compositionally biased region" description="Acidic residues" evidence="7">
    <location>
        <begin position="372"/>
        <end position="382"/>
    </location>
</feature>
<dbReference type="Proteomes" id="UP000241890">
    <property type="component" value="Unassembled WGS sequence"/>
</dbReference>
<evidence type="ECO:0000313" key="8">
    <source>
        <dbReference type="EMBL" id="GBG34177.1"/>
    </source>
</evidence>
<dbReference type="CDD" id="cd17872">
    <property type="entry name" value="GPN3"/>
    <property type="match status" value="1"/>
</dbReference>